<evidence type="ECO:0000313" key="2">
    <source>
        <dbReference type="Proteomes" id="UP000828390"/>
    </source>
</evidence>
<accession>A0A9D4QUN6</accession>
<reference evidence="1" key="1">
    <citation type="journal article" date="2019" name="bioRxiv">
        <title>The Genome of the Zebra Mussel, Dreissena polymorpha: A Resource for Invasive Species Research.</title>
        <authorList>
            <person name="McCartney M.A."/>
            <person name="Auch B."/>
            <person name="Kono T."/>
            <person name="Mallez S."/>
            <person name="Zhang Y."/>
            <person name="Obille A."/>
            <person name="Becker A."/>
            <person name="Abrahante J.E."/>
            <person name="Garbe J."/>
            <person name="Badalamenti J.P."/>
            <person name="Herman A."/>
            <person name="Mangelson H."/>
            <person name="Liachko I."/>
            <person name="Sullivan S."/>
            <person name="Sone E.D."/>
            <person name="Koren S."/>
            <person name="Silverstein K.A.T."/>
            <person name="Beckman K.B."/>
            <person name="Gohl D.M."/>
        </authorList>
    </citation>
    <scope>NUCLEOTIDE SEQUENCE</scope>
    <source>
        <strain evidence="1">Duluth1</strain>
        <tissue evidence="1">Whole animal</tissue>
    </source>
</reference>
<proteinExistence type="predicted"/>
<gene>
    <name evidence="1" type="ORF">DPMN_116354</name>
</gene>
<comment type="caution">
    <text evidence="1">The sequence shown here is derived from an EMBL/GenBank/DDBJ whole genome shotgun (WGS) entry which is preliminary data.</text>
</comment>
<reference evidence="1" key="2">
    <citation type="submission" date="2020-11" db="EMBL/GenBank/DDBJ databases">
        <authorList>
            <person name="McCartney M.A."/>
            <person name="Auch B."/>
            <person name="Kono T."/>
            <person name="Mallez S."/>
            <person name="Becker A."/>
            <person name="Gohl D.M."/>
            <person name="Silverstein K.A.T."/>
            <person name="Koren S."/>
            <person name="Bechman K.B."/>
            <person name="Herman A."/>
            <person name="Abrahante J.E."/>
            <person name="Garbe J."/>
        </authorList>
    </citation>
    <scope>NUCLEOTIDE SEQUENCE</scope>
    <source>
        <strain evidence="1">Duluth1</strain>
        <tissue evidence="1">Whole animal</tissue>
    </source>
</reference>
<dbReference type="EMBL" id="JAIWYP010000004">
    <property type="protein sequence ID" value="KAH3842850.1"/>
    <property type="molecule type" value="Genomic_DNA"/>
</dbReference>
<dbReference type="Proteomes" id="UP000828390">
    <property type="component" value="Unassembled WGS sequence"/>
</dbReference>
<protein>
    <submittedName>
        <fullName evidence="1">Uncharacterized protein</fullName>
    </submittedName>
</protein>
<sequence>MTFSVLRRIKTYLRSSESQTRLNNFMTLHVQMQRTDVLDFTKIAEDFVARGDGAAVYFKKFKGVTARRVT</sequence>
<name>A0A9D4QUN6_DREPO</name>
<evidence type="ECO:0000313" key="1">
    <source>
        <dbReference type="EMBL" id="KAH3842850.1"/>
    </source>
</evidence>
<dbReference type="AlphaFoldDB" id="A0A9D4QUN6"/>
<keyword evidence="2" id="KW-1185">Reference proteome</keyword>
<organism evidence="1 2">
    <name type="scientific">Dreissena polymorpha</name>
    <name type="common">Zebra mussel</name>
    <name type="synonym">Mytilus polymorpha</name>
    <dbReference type="NCBI Taxonomy" id="45954"/>
    <lineage>
        <taxon>Eukaryota</taxon>
        <taxon>Metazoa</taxon>
        <taxon>Spiralia</taxon>
        <taxon>Lophotrochozoa</taxon>
        <taxon>Mollusca</taxon>
        <taxon>Bivalvia</taxon>
        <taxon>Autobranchia</taxon>
        <taxon>Heteroconchia</taxon>
        <taxon>Euheterodonta</taxon>
        <taxon>Imparidentia</taxon>
        <taxon>Neoheterodontei</taxon>
        <taxon>Myida</taxon>
        <taxon>Dreissenoidea</taxon>
        <taxon>Dreissenidae</taxon>
        <taxon>Dreissena</taxon>
    </lineage>
</organism>